<organism evidence="1 2">
    <name type="scientific">Trichonephila inaurata madagascariensis</name>
    <dbReference type="NCBI Taxonomy" id="2747483"/>
    <lineage>
        <taxon>Eukaryota</taxon>
        <taxon>Metazoa</taxon>
        <taxon>Ecdysozoa</taxon>
        <taxon>Arthropoda</taxon>
        <taxon>Chelicerata</taxon>
        <taxon>Arachnida</taxon>
        <taxon>Araneae</taxon>
        <taxon>Araneomorphae</taxon>
        <taxon>Entelegynae</taxon>
        <taxon>Araneoidea</taxon>
        <taxon>Nephilidae</taxon>
        <taxon>Trichonephila</taxon>
        <taxon>Trichonephila inaurata</taxon>
    </lineage>
</organism>
<keyword evidence="2" id="KW-1185">Reference proteome</keyword>
<dbReference type="OrthoDB" id="6434758at2759"/>
<sequence>MQLISNFEELSTLDKEIESLIDIESLEDELITREEYRDKFIIWKIRAERYVKSVSSIAIQNSVENQPQSITLHFNSTSSSVLTNQPCLSKLTLESFSSKDISSFPSFWARFKSAVYENSSVMMWRFVTSEAELTIRGLTLTLENCPKAVKILEDRFRRKELIVHYHMNRLLNRRNLFHRCNTC</sequence>
<evidence type="ECO:0000313" key="2">
    <source>
        <dbReference type="Proteomes" id="UP000886998"/>
    </source>
</evidence>
<proteinExistence type="predicted"/>
<name>A0A8X7C2Z8_9ARAC</name>
<accession>A0A8X7C2Z8</accession>
<protein>
    <submittedName>
        <fullName evidence="1">DUF1758 domain-containing protein</fullName>
    </submittedName>
</protein>
<dbReference type="Proteomes" id="UP000886998">
    <property type="component" value="Unassembled WGS sequence"/>
</dbReference>
<dbReference type="EMBL" id="BMAV01010178">
    <property type="protein sequence ID" value="GFY55081.1"/>
    <property type="molecule type" value="Genomic_DNA"/>
</dbReference>
<comment type="caution">
    <text evidence="1">The sequence shown here is derived from an EMBL/GenBank/DDBJ whole genome shotgun (WGS) entry which is preliminary data.</text>
</comment>
<gene>
    <name evidence="1" type="primary">AVEN_209599_1</name>
    <name evidence="1" type="ORF">TNIN_246831</name>
</gene>
<evidence type="ECO:0000313" key="1">
    <source>
        <dbReference type="EMBL" id="GFY55081.1"/>
    </source>
</evidence>
<dbReference type="AlphaFoldDB" id="A0A8X7C2Z8"/>
<reference evidence="1" key="1">
    <citation type="submission" date="2020-08" db="EMBL/GenBank/DDBJ databases">
        <title>Multicomponent nature underlies the extraordinary mechanical properties of spider dragline silk.</title>
        <authorList>
            <person name="Kono N."/>
            <person name="Nakamura H."/>
            <person name="Mori M."/>
            <person name="Yoshida Y."/>
            <person name="Ohtoshi R."/>
            <person name="Malay A.D."/>
            <person name="Moran D.A.P."/>
            <person name="Tomita M."/>
            <person name="Numata K."/>
            <person name="Arakawa K."/>
        </authorList>
    </citation>
    <scope>NUCLEOTIDE SEQUENCE</scope>
</reference>